<comment type="caution">
    <text evidence="2">The sequence shown here is derived from an EMBL/GenBank/DDBJ whole genome shotgun (WGS) entry which is preliminary data.</text>
</comment>
<evidence type="ECO:0000313" key="2">
    <source>
        <dbReference type="EMBL" id="KAL3829001.1"/>
    </source>
</evidence>
<sequence>MLLFLDSVMFSCQGYYLCSACLITTFNLFGFCIYESYDHKNVFTYVLIIS</sequence>
<keyword evidence="1" id="KW-0472">Membrane</keyword>
<keyword evidence="1" id="KW-1133">Transmembrane helix</keyword>
<dbReference type="AlphaFoldDB" id="A0ABD3SXE0"/>
<feature type="transmembrane region" description="Helical" evidence="1">
    <location>
        <begin position="14"/>
        <end position="34"/>
    </location>
</feature>
<reference evidence="2 3" key="1">
    <citation type="submission" date="2024-12" db="EMBL/GenBank/DDBJ databases">
        <title>The unique morphological basis and parallel evolutionary history of personate flowers in Penstemon.</title>
        <authorList>
            <person name="Depatie T.H."/>
            <person name="Wessinger C.A."/>
        </authorList>
    </citation>
    <scope>NUCLEOTIDE SEQUENCE [LARGE SCALE GENOMIC DNA]</scope>
    <source>
        <strain evidence="2">WTNN_2</strain>
        <tissue evidence="2">Leaf</tissue>
    </source>
</reference>
<organism evidence="2 3">
    <name type="scientific">Penstemon smallii</name>
    <dbReference type="NCBI Taxonomy" id="265156"/>
    <lineage>
        <taxon>Eukaryota</taxon>
        <taxon>Viridiplantae</taxon>
        <taxon>Streptophyta</taxon>
        <taxon>Embryophyta</taxon>
        <taxon>Tracheophyta</taxon>
        <taxon>Spermatophyta</taxon>
        <taxon>Magnoliopsida</taxon>
        <taxon>eudicotyledons</taxon>
        <taxon>Gunneridae</taxon>
        <taxon>Pentapetalae</taxon>
        <taxon>asterids</taxon>
        <taxon>lamiids</taxon>
        <taxon>Lamiales</taxon>
        <taxon>Plantaginaceae</taxon>
        <taxon>Cheloneae</taxon>
        <taxon>Penstemon</taxon>
    </lineage>
</organism>
<proteinExistence type="predicted"/>
<accession>A0ABD3SXE0</accession>
<name>A0ABD3SXE0_9LAMI</name>
<protein>
    <submittedName>
        <fullName evidence="2">Uncharacterized protein</fullName>
    </submittedName>
</protein>
<dbReference type="EMBL" id="JBJXBP010000005">
    <property type="protein sequence ID" value="KAL3829001.1"/>
    <property type="molecule type" value="Genomic_DNA"/>
</dbReference>
<keyword evidence="3" id="KW-1185">Reference proteome</keyword>
<keyword evidence="1" id="KW-0812">Transmembrane</keyword>
<evidence type="ECO:0000313" key="3">
    <source>
        <dbReference type="Proteomes" id="UP001634393"/>
    </source>
</evidence>
<dbReference type="Proteomes" id="UP001634393">
    <property type="component" value="Unassembled WGS sequence"/>
</dbReference>
<evidence type="ECO:0000256" key="1">
    <source>
        <dbReference type="SAM" id="Phobius"/>
    </source>
</evidence>
<gene>
    <name evidence="2" type="ORF">ACJIZ3_017803</name>
</gene>